<keyword evidence="2" id="KW-0489">Methyltransferase</keyword>
<dbReference type="Pfam" id="PF13847">
    <property type="entry name" value="Methyltransf_31"/>
    <property type="match status" value="1"/>
</dbReference>
<dbReference type="AlphaFoldDB" id="A0A161TFJ0"/>
<dbReference type="GO" id="GO:0032259">
    <property type="term" value="P:methylation"/>
    <property type="evidence" value="ECO:0007669"/>
    <property type="project" value="UniProtKB-KW"/>
</dbReference>
<dbReference type="RefSeq" id="XP_018190362.1">
    <property type="nucleotide sequence ID" value="XM_018333714.1"/>
</dbReference>
<feature type="domain" description="Methyltransferase" evidence="1">
    <location>
        <begin position="42"/>
        <end position="134"/>
    </location>
</feature>
<dbReference type="CDD" id="cd02440">
    <property type="entry name" value="AdoMet_MTases"/>
    <property type="match status" value="1"/>
</dbReference>
<evidence type="ECO:0000259" key="1">
    <source>
        <dbReference type="Pfam" id="PF13847"/>
    </source>
</evidence>
<dbReference type="OrthoDB" id="10017101at2759"/>
<sequence>MSEGQAIYTSGHHDSVLALSPVAHCTNSAAYLLKHLRPDFASMVPGGRVVGLENEPSVLEQGRAAAEEKGIRNVEFVVGDVFSLDYPDNSFDVVHCHQVLQHVGDPVAALREMRRVAKPGGLVAAREGDFSTMTWYPDNETLGFWKDLYIRLARANGGEPDAGRRLHVWANKAGFDWSELDSSSSTWLFRHPDDRLWWSSMWADRTVASRYAQGRIERGFATKQDLDRIADEWRSWGQGEDAWFTFVHGEIVCHVR</sequence>
<evidence type="ECO:0000313" key="3">
    <source>
        <dbReference type="Proteomes" id="UP000076632"/>
    </source>
</evidence>
<dbReference type="OMA" id="LHVWAKE"/>
<protein>
    <submittedName>
        <fullName evidence="2">UbiE family methyltransferase</fullName>
    </submittedName>
</protein>
<dbReference type="InParanoid" id="A0A161TFJ0"/>
<keyword evidence="3" id="KW-1185">Reference proteome</keyword>
<proteinExistence type="predicted"/>
<dbReference type="STRING" id="1328760.A0A161TFJ0"/>
<dbReference type="SUPFAM" id="SSF53335">
    <property type="entry name" value="S-adenosyl-L-methionine-dependent methyltransferases"/>
    <property type="match status" value="1"/>
</dbReference>
<dbReference type="PANTHER" id="PTHR43591:SF24">
    <property type="entry name" value="2-METHOXY-6-POLYPRENYL-1,4-BENZOQUINOL METHYLASE, MITOCHONDRIAL"/>
    <property type="match status" value="1"/>
</dbReference>
<dbReference type="Proteomes" id="UP000076632">
    <property type="component" value="Unassembled WGS sequence"/>
</dbReference>
<dbReference type="GeneID" id="28898851"/>
<keyword evidence="2" id="KW-0808">Transferase</keyword>
<gene>
    <name evidence="2" type="ORF">L228DRAFT_252828</name>
</gene>
<dbReference type="GO" id="GO:0008168">
    <property type="term" value="F:methyltransferase activity"/>
    <property type="evidence" value="ECO:0007669"/>
    <property type="project" value="UniProtKB-KW"/>
</dbReference>
<dbReference type="InterPro" id="IPR025714">
    <property type="entry name" value="Methyltranfer_dom"/>
</dbReference>
<dbReference type="PANTHER" id="PTHR43591">
    <property type="entry name" value="METHYLTRANSFERASE"/>
    <property type="match status" value="1"/>
</dbReference>
<organism evidence="2 3">
    <name type="scientific">Xylona heveae (strain CBS 132557 / TC161)</name>
    <dbReference type="NCBI Taxonomy" id="1328760"/>
    <lineage>
        <taxon>Eukaryota</taxon>
        <taxon>Fungi</taxon>
        <taxon>Dikarya</taxon>
        <taxon>Ascomycota</taxon>
        <taxon>Pezizomycotina</taxon>
        <taxon>Xylonomycetes</taxon>
        <taxon>Xylonales</taxon>
        <taxon>Xylonaceae</taxon>
        <taxon>Xylona</taxon>
    </lineage>
</organism>
<name>A0A161TFJ0_XYLHT</name>
<accession>A0A161TFJ0</accession>
<dbReference type="EMBL" id="KV407456">
    <property type="protein sequence ID" value="KZF24807.1"/>
    <property type="molecule type" value="Genomic_DNA"/>
</dbReference>
<reference evidence="2 3" key="1">
    <citation type="journal article" date="2016" name="Fungal Biol.">
        <title>The genome of Xylona heveae provides a window into fungal endophytism.</title>
        <authorList>
            <person name="Gazis R."/>
            <person name="Kuo A."/>
            <person name="Riley R."/>
            <person name="LaButti K."/>
            <person name="Lipzen A."/>
            <person name="Lin J."/>
            <person name="Amirebrahimi M."/>
            <person name="Hesse C.N."/>
            <person name="Spatafora J.W."/>
            <person name="Henrissat B."/>
            <person name="Hainaut M."/>
            <person name="Grigoriev I.V."/>
            <person name="Hibbett D.S."/>
        </authorList>
    </citation>
    <scope>NUCLEOTIDE SEQUENCE [LARGE SCALE GENOMIC DNA]</scope>
    <source>
        <strain evidence="2 3">TC161</strain>
    </source>
</reference>
<dbReference type="Gene3D" id="3.40.50.150">
    <property type="entry name" value="Vaccinia Virus protein VP39"/>
    <property type="match status" value="1"/>
</dbReference>
<evidence type="ECO:0000313" key="2">
    <source>
        <dbReference type="EMBL" id="KZF24807.1"/>
    </source>
</evidence>
<dbReference type="InterPro" id="IPR029063">
    <property type="entry name" value="SAM-dependent_MTases_sf"/>
</dbReference>